<evidence type="ECO:0000256" key="9">
    <source>
        <dbReference type="ARBA" id="ARBA00022840"/>
    </source>
</evidence>
<dbReference type="SUPFAM" id="SSF53271">
    <property type="entry name" value="PRTase-like"/>
    <property type="match status" value="2"/>
</dbReference>
<dbReference type="HOGENOM" id="CLU_033546_2_1_1"/>
<dbReference type="GO" id="GO:0000287">
    <property type="term" value="F:magnesium ion binding"/>
    <property type="evidence" value="ECO:0007669"/>
    <property type="project" value="InterPro"/>
</dbReference>
<dbReference type="InterPro" id="IPR029099">
    <property type="entry name" value="Pribosyltran_N"/>
</dbReference>
<feature type="domain" description="Ribose-phosphate pyrophosphokinase N-terminal" evidence="13">
    <location>
        <begin position="80"/>
        <end position="201"/>
    </location>
</feature>
<evidence type="ECO:0000259" key="13">
    <source>
        <dbReference type="Pfam" id="PF13793"/>
    </source>
</evidence>
<evidence type="ECO:0000256" key="11">
    <source>
        <dbReference type="ARBA" id="ARBA00049535"/>
    </source>
</evidence>
<keyword evidence="5" id="KW-0479">Metal-binding</keyword>
<keyword evidence="8" id="KW-0418">Kinase</keyword>
<evidence type="ECO:0000313" key="15">
    <source>
        <dbReference type="EnsemblProtists" id="EKX36228"/>
    </source>
</evidence>
<dbReference type="InterPro" id="IPR029057">
    <property type="entry name" value="PRTase-like"/>
</dbReference>
<dbReference type="SMART" id="SM01400">
    <property type="entry name" value="Pribosyltran_N"/>
    <property type="match status" value="1"/>
</dbReference>
<keyword evidence="10" id="KW-0460">Magnesium</keyword>
<evidence type="ECO:0000256" key="3">
    <source>
        <dbReference type="ARBA" id="ARBA00013247"/>
    </source>
</evidence>
<evidence type="ECO:0000256" key="2">
    <source>
        <dbReference type="ARBA" id="ARBA00006478"/>
    </source>
</evidence>
<reference evidence="16" key="2">
    <citation type="submission" date="2012-11" db="EMBL/GenBank/DDBJ databases">
        <authorList>
            <person name="Kuo A."/>
            <person name="Curtis B.A."/>
            <person name="Tanifuji G."/>
            <person name="Burki F."/>
            <person name="Gruber A."/>
            <person name="Irimia M."/>
            <person name="Maruyama S."/>
            <person name="Arias M.C."/>
            <person name="Ball S.G."/>
            <person name="Gile G.H."/>
            <person name="Hirakawa Y."/>
            <person name="Hopkins J.F."/>
            <person name="Rensing S.A."/>
            <person name="Schmutz J."/>
            <person name="Symeonidi A."/>
            <person name="Elias M."/>
            <person name="Eveleigh R.J."/>
            <person name="Herman E.K."/>
            <person name="Klute M.J."/>
            <person name="Nakayama T."/>
            <person name="Obornik M."/>
            <person name="Reyes-Prieto A."/>
            <person name="Armbrust E.V."/>
            <person name="Aves S.J."/>
            <person name="Beiko R.G."/>
            <person name="Coutinho P."/>
            <person name="Dacks J.B."/>
            <person name="Durnford D.G."/>
            <person name="Fast N.M."/>
            <person name="Green B.R."/>
            <person name="Grisdale C."/>
            <person name="Hempe F."/>
            <person name="Henrissat B."/>
            <person name="Hoppner M.P."/>
            <person name="Ishida K.-I."/>
            <person name="Kim E."/>
            <person name="Koreny L."/>
            <person name="Kroth P.G."/>
            <person name="Liu Y."/>
            <person name="Malik S.-B."/>
            <person name="Maier U.G."/>
            <person name="McRose D."/>
            <person name="Mock T."/>
            <person name="Neilson J.A."/>
            <person name="Onodera N.T."/>
            <person name="Poole A.M."/>
            <person name="Pritham E.J."/>
            <person name="Richards T.A."/>
            <person name="Rocap G."/>
            <person name="Roy S.W."/>
            <person name="Sarai C."/>
            <person name="Schaack S."/>
            <person name="Shirato S."/>
            <person name="Slamovits C.H."/>
            <person name="Spencer D.F."/>
            <person name="Suzuki S."/>
            <person name="Worden A.Z."/>
            <person name="Zauner S."/>
            <person name="Barry K."/>
            <person name="Bell C."/>
            <person name="Bharti A.K."/>
            <person name="Crow J.A."/>
            <person name="Grimwood J."/>
            <person name="Kramer R."/>
            <person name="Lindquist E."/>
            <person name="Lucas S."/>
            <person name="Salamov A."/>
            <person name="McFadden G.I."/>
            <person name="Lane C.E."/>
            <person name="Keeling P.J."/>
            <person name="Gray M.W."/>
            <person name="Grigoriev I.V."/>
            <person name="Archibald J.M."/>
        </authorList>
    </citation>
    <scope>NUCLEOTIDE SEQUENCE</scope>
    <source>
        <strain evidence="16">CCMP2712</strain>
    </source>
</reference>
<evidence type="ECO:0000256" key="8">
    <source>
        <dbReference type="ARBA" id="ARBA00022777"/>
    </source>
</evidence>
<evidence type="ECO:0000256" key="1">
    <source>
        <dbReference type="ARBA" id="ARBA00004996"/>
    </source>
</evidence>
<dbReference type="NCBIfam" id="TIGR01251">
    <property type="entry name" value="ribP_PPkin"/>
    <property type="match status" value="1"/>
</dbReference>
<keyword evidence="16" id="KW-1185">Reference proteome</keyword>
<dbReference type="KEGG" id="gtt:GUITHDRAFT_165803"/>
<dbReference type="OMA" id="HYAYARS"/>
<proteinExistence type="inferred from homology"/>
<dbReference type="Gene3D" id="3.40.50.2020">
    <property type="match status" value="2"/>
</dbReference>
<dbReference type="PANTHER" id="PTHR10210:SF32">
    <property type="entry name" value="RIBOSE-PHOSPHATE PYROPHOSPHOKINASE 2"/>
    <property type="match status" value="1"/>
</dbReference>
<dbReference type="GO" id="GO:0005524">
    <property type="term" value="F:ATP binding"/>
    <property type="evidence" value="ECO:0007669"/>
    <property type="project" value="UniProtKB-KW"/>
</dbReference>
<comment type="similarity">
    <text evidence="2">Belongs to the ribose-phosphate pyrophosphokinase family.</text>
</comment>
<dbReference type="RefSeq" id="XP_005823208.1">
    <property type="nucleotide sequence ID" value="XM_005823151.1"/>
</dbReference>
<evidence type="ECO:0000256" key="10">
    <source>
        <dbReference type="ARBA" id="ARBA00022842"/>
    </source>
</evidence>
<evidence type="ECO:0000256" key="6">
    <source>
        <dbReference type="ARBA" id="ARBA00022727"/>
    </source>
</evidence>
<dbReference type="OrthoDB" id="413572at2759"/>
<sequence length="409" mass="44596">MFDSPCSLLLLLLQTLNSGLDTSLKMTKGLTRGHLWKSSNENVLQVVDHEREAEFEGDPKLLDAHNLSFERSPVGIELFQIVAGNSNYALANKIASQLGISISEAECNRFNDGECSIKLGESVRNTHVFVLQSICPGRTSDRTINDHLMELFLLVRCMKRASASRVTAILPYYGYARQDEKTKPRVPIAASDVAMLLEAGGVDRILAVDLHSAQIQGQFQHCPVDNLSMFEDMAEFFMRNFYNKLGSDAEITIVSPDADGTPRAKFFMGLLIDQGIENVSLAITIRQKSSNSIVVNLVGDIVGKHCIIVDDIIDTGSRVCTAAETLIELGAKSVGAFASHGVFSGKALLKIEASNLDYVVVSDSIPVVSDIRSYTTKVVQVSCAALISEAIHSIMTGHQVEHLYSIGTE</sequence>
<dbReference type="AlphaFoldDB" id="L1IIZ0"/>
<dbReference type="PANTHER" id="PTHR10210">
    <property type="entry name" value="RIBOSE-PHOSPHATE DIPHOSPHOKINASE FAMILY MEMBER"/>
    <property type="match status" value="1"/>
</dbReference>
<feature type="signal peptide" evidence="12">
    <location>
        <begin position="1"/>
        <end position="19"/>
    </location>
</feature>
<evidence type="ECO:0000313" key="16">
    <source>
        <dbReference type="Proteomes" id="UP000011087"/>
    </source>
</evidence>
<evidence type="ECO:0000313" key="14">
    <source>
        <dbReference type="EMBL" id="EKX36228.1"/>
    </source>
</evidence>
<evidence type="ECO:0000256" key="5">
    <source>
        <dbReference type="ARBA" id="ARBA00022723"/>
    </source>
</evidence>
<name>L1IIZ0_GUITC</name>
<dbReference type="GO" id="GO:0002189">
    <property type="term" value="C:ribose phosphate diphosphokinase complex"/>
    <property type="evidence" value="ECO:0007669"/>
    <property type="project" value="TreeGrafter"/>
</dbReference>
<reference evidence="15" key="3">
    <citation type="submission" date="2015-06" db="UniProtKB">
        <authorList>
            <consortium name="EnsemblProtists"/>
        </authorList>
    </citation>
    <scope>IDENTIFICATION</scope>
</reference>
<evidence type="ECO:0000256" key="12">
    <source>
        <dbReference type="SAM" id="SignalP"/>
    </source>
</evidence>
<evidence type="ECO:0000256" key="7">
    <source>
        <dbReference type="ARBA" id="ARBA00022741"/>
    </source>
</evidence>
<accession>L1IIZ0</accession>
<dbReference type="NCBIfam" id="NF002320">
    <property type="entry name" value="PRK01259.1"/>
    <property type="match status" value="1"/>
</dbReference>
<dbReference type="Proteomes" id="UP000011087">
    <property type="component" value="Unassembled WGS sequence"/>
</dbReference>
<dbReference type="EC" id="2.7.6.1" evidence="3"/>
<dbReference type="EMBL" id="JH993077">
    <property type="protein sequence ID" value="EKX36228.1"/>
    <property type="molecule type" value="Genomic_DNA"/>
</dbReference>
<dbReference type="GeneID" id="17292965"/>
<dbReference type="eggNOG" id="KOG1448">
    <property type="taxonomic scope" value="Eukaryota"/>
</dbReference>
<dbReference type="InterPro" id="IPR005946">
    <property type="entry name" value="Rib-P_diPkinase"/>
</dbReference>
<organism evidence="14">
    <name type="scientific">Guillardia theta (strain CCMP2712)</name>
    <name type="common">Cryptophyte</name>
    <dbReference type="NCBI Taxonomy" id="905079"/>
    <lineage>
        <taxon>Eukaryota</taxon>
        <taxon>Cryptophyceae</taxon>
        <taxon>Pyrenomonadales</taxon>
        <taxon>Geminigeraceae</taxon>
        <taxon>Guillardia</taxon>
    </lineage>
</organism>
<dbReference type="FunFam" id="3.40.50.2020:FF:000007">
    <property type="entry name" value="Ribose-phosphate pyrophosphokinase"/>
    <property type="match status" value="1"/>
</dbReference>
<dbReference type="GO" id="GO:0006164">
    <property type="term" value="P:purine nucleotide biosynthetic process"/>
    <property type="evidence" value="ECO:0007669"/>
    <property type="project" value="TreeGrafter"/>
</dbReference>
<reference evidence="14 16" key="1">
    <citation type="journal article" date="2012" name="Nature">
        <title>Algal genomes reveal evolutionary mosaicism and the fate of nucleomorphs.</title>
        <authorList>
            <consortium name="DOE Joint Genome Institute"/>
            <person name="Curtis B.A."/>
            <person name="Tanifuji G."/>
            <person name="Burki F."/>
            <person name="Gruber A."/>
            <person name="Irimia M."/>
            <person name="Maruyama S."/>
            <person name="Arias M.C."/>
            <person name="Ball S.G."/>
            <person name="Gile G.H."/>
            <person name="Hirakawa Y."/>
            <person name="Hopkins J.F."/>
            <person name="Kuo A."/>
            <person name="Rensing S.A."/>
            <person name="Schmutz J."/>
            <person name="Symeonidi A."/>
            <person name="Elias M."/>
            <person name="Eveleigh R.J."/>
            <person name="Herman E.K."/>
            <person name="Klute M.J."/>
            <person name="Nakayama T."/>
            <person name="Obornik M."/>
            <person name="Reyes-Prieto A."/>
            <person name="Armbrust E.V."/>
            <person name="Aves S.J."/>
            <person name="Beiko R.G."/>
            <person name="Coutinho P."/>
            <person name="Dacks J.B."/>
            <person name="Durnford D.G."/>
            <person name="Fast N.M."/>
            <person name="Green B.R."/>
            <person name="Grisdale C.J."/>
            <person name="Hempel F."/>
            <person name="Henrissat B."/>
            <person name="Hoppner M.P."/>
            <person name="Ishida K."/>
            <person name="Kim E."/>
            <person name="Koreny L."/>
            <person name="Kroth P.G."/>
            <person name="Liu Y."/>
            <person name="Malik S.B."/>
            <person name="Maier U.G."/>
            <person name="McRose D."/>
            <person name="Mock T."/>
            <person name="Neilson J.A."/>
            <person name="Onodera N.T."/>
            <person name="Poole A.M."/>
            <person name="Pritham E.J."/>
            <person name="Richards T.A."/>
            <person name="Rocap G."/>
            <person name="Roy S.W."/>
            <person name="Sarai C."/>
            <person name="Schaack S."/>
            <person name="Shirato S."/>
            <person name="Slamovits C.H."/>
            <person name="Spencer D.F."/>
            <person name="Suzuki S."/>
            <person name="Worden A.Z."/>
            <person name="Zauner S."/>
            <person name="Barry K."/>
            <person name="Bell C."/>
            <person name="Bharti A.K."/>
            <person name="Crow J.A."/>
            <person name="Grimwood J."/>
            <person name="Kramer R."/>
            <person name="Lindquist E."/>
            <person name="Lucas S."/>
            <person name="Salamov A."/>
            <person name="McFadden G.I."/>
            <person name="Lane C.E."/>
            <person name="Keeling P.J."/>
            <person name="Gray M.W."/>
            <person name="Grigoriev I.V."/>
            <person name="Archibald J.M."/>
        </authorList>
    </citation>
    <scope>NUCLEOTIDE SEQUENCE</scope>
    <source>
        <strain evidence="14 16">CCMP2712</strain>
    </source>
</reference>
<dbReference type="Pfam" id="PF14572">
    <property type="entry name" value="Pribosyl_synth"/>
    <property type="match status" value="1"/>
</dbReference>
<comment type="pathway">
    <text evidence="1">Metabolic intermediate biosynthesis; 5-phospho-alpha-D-ribose 1-diphosphate biosynthesis; 5-phospho-alpha-D-ribose 1-diphosphate from D-ribose 5-phosphate (route I): step 1/1.</text>
</comment>
<evidence type="ECO:0000256" key="4">
    <source>
        <dbReference type="ARBA" id="ARBA00022679"/>
    </source>
</evidence>
<dbReference type="Pfam" id="PF13793">
    <property type="entry name" value="Pribosyltran_N"/>
    <property type="match status" value="1"/>
</dbReference>
<dbReference type="GO" id="GO:0006015">
    <property type="term" value="P:5-phosphoribose 1-diphosphate biosynthetic process"/>
    <property type="evidence" value="ECO:0007669"/>
    <property type="project" value="TreeGrafter"/>
</dbReference>
<keyword evidence="9" id="KW-0067">ATP-binding</keyword>
<comment type="catalytic activity">
    <reaction evidence="11">
        <text>D-ribose 5-phosphate + ATP = 5-phospho-alpha-D-ribose 1-diphosphate + AMP + H(+)</text>
        <dbReference type="Rhea" id="RHEA:15609"/>
        <dbReference type="ChEBI" id="CHEBI:15378"/>
        <dbReference type="ChEBI" id="CHEBI:30616"/>
        <dbReference type="ChEBI" id="CHEBI:58017"/>
        <dbReference type="ChEBI" id="CHEBI:78346"/>
        <dbReference type="ChEBI" id="CHEBI:456215"/>
        <dbReference type="EC" id="2.7.6.1"/>
    </reaction>
</comment>
<dbReference type="GO" id="GO:0004749">
    <property type="term" value="F:ribose phosphate diphosphokinase activity"/>
    <property type="evidence" value="ECO:0007669"/>
    <property type="project" value="UniProtKB-EC"/>
</dbReference>
<dbReference type="EnsemblProtists" id="EKX36228">
    <property type="protein sequence ID" value="EKX36228"/>
    <property type="gene ID" value="GUITHDRAFT_165803"/>
</dbReference>
<dbReference type="GO" id="GO:0016301">
    <property type="term" value="F:kinase activity"/>
    <property type="evidence" value="ECO:0007669"/>
    <property type="project" value="UniProtKB-KW"/>
</dbReference>
<keyword evidence="12" id="KW-0732">Signal</keyword>
<dbReference type="CDD" id="cd06223">
    <property type="entry name" value="PRTases_typeI"/>
    <property type="match status" value="1"/>
</dbReference>
<dbReference type="GO" id="GO:0005737">
    <property type="term" value="C:cytoplasm"/>
    <property type="evidence" value="ECO:0007669"/>
    <property type="project" value="TreeGrafter"/>
</dbReference>
<dbReference type="PaxDb" id="55529-EKX36228"/>
<feature type="chain" id="PRO_5008770112" description="ribose-phosphate diphosphokinase" evidence="12">
    <location>
        <begin position="20"/>
        <end position="409"/>
    </location>
</feature>
<protein>
    <recommendedName>
        <fullName evidence="3">ribose-phosphate diphosphokinase</fullName>
        <ecNumber evidence="3">2.7.6.1</ecNumber>
    </recommendedName>
</protein>
<keyword evidence="7" id="KW-0547">Nucleotide-binding</keyword>
<dbReference type="STRING" id="905079.L1IIZ0"/>
<keyword evidence="4" id="KW-0808">Transferase</keyword>
<gene>
    <name evidence="14" type="ORF">GUITHDRAFT_165803</name>
</gene>
<keyword evidence="6" id="KW-0545">Nucleotide biosynthesis</keyword>
<dbReference type="InterPro" id="IPR000836">
    <property type="entry name" value="PRTase_dom"/>
</dbReference>